<evidence type="ECO:0000313" key="5">
    <source>
        <dbReference type="Proteomes" id="UP000317158"/>
    </source>
</evidence>
<organism evidence="4 5">
    <name type="scientific">Methanoliparum thermophilum</name>
    <dbReference type="NCBI Taxonomy" id="2491083"/>
    <lineage>
        <taxon>Archaea</taxon>
        <taxon>Methanobacteriati</taxon>
        <taxon>Methanobacteriota</taxon>
        <taxon>Candidatus Methanoliparia</taxon>
        <taxon>Candidatus Methanoliparales</taxon>
        <taxon>Candidatus Methanoliparaceae</taxon>
        <taxon>Candidatus Methanoliparum</taxon>
    </lineage>
</organism>
<evidence type="ECO:0000256" key="1">
    <source>
        <dbReference type="ARBA" id="ARBA00022801"/>
    </source>
</evidence>
<dbReference type="EMBL" id="RXIF01000006">
    <property type="protein sequence ID" value="RZN64599.1"/>
    <property type="molecule type" value="Genomic_DNA"/>
</dbReference>
<protein>
    <recommendedName>
        <fullName evidence="3">Glycoside hydrolase family 42 N-terminal domain-containing protein</fullName>
    </recommendedName>
</protein>
<dbReference type="Gene3D" id="3.20.20.80">
    <property type="entry name" value="Glycosidases"/>
    <property type="match status" value="1"/>
</dbReference>
<dbReference type="SUPFAM" id="SSF51445">
    <property type="entry name" value="(Trans)glycosidases"/>
    <property type="match status" value="1"/>
</dbReference>
<sequence>MAESGITWISADFAWMDIERERSVYNFSYFDFVVENAEKKVYG</sequence>
<dbReference type="Pfam" id="PF02449">
    <property type="entry name" value="Glyco_hydro_42"/>
    <property type="match status" value="1"/>
</dbReference>
<evidence type="ECO:0000259" key="3">
    <source>
        <dbReference type="Pfam" id="PF02449"/>
    </source>
</evidence>
<feature type="domain" description="Glycoside hydrolase family 42 N-terminal" evidence="3">
    <location>
        <begin position="1"/>
        <end position="40"/>
    </location>
</feature>
<evidence type="ECO:0000313" key="4">
    <source>
        <dbReference type="EMBL" id="RZN64599.1"/>
    </source>
</evidence>
<dbReference type="InterPro" id="IPR017853">
    <property type="entry name" value="GH"/>
</dbReference>
<name>A0A520KS46_METT2</name>
<keyword evidence="1" id="KW-0378">Hydrolase</keyword>
<evidence type="ECO:0000256" key="2">
    <source>
        <dbReference type="ARBA" id="ARBA00023295"/>
    </source>
</evidence>
<gene>
    <name evidence="4" type="ORF">EF806_04505</name>
</gene>
<reference evidence="4 5" key="1">
    <citation type="journal article" date="2019" name="Nat. Microbiol.">
        <title>Wide diversity of methane and short-chain alkane metabolisms in uncultured archaea.</title>
        <authorList>
            <person name="Borrel G."/>
            <person name="Adam P.S."/>
            <person name="McKay L.J."/>
            <person name="Chen L.X."/>
            <person name="Sierra-Garcia I.N."/>
            <person name="Sieber C.M."/>
            <person name="Letourneur Q."/>
            <person name="Ghozlane A."/>
            <person name="Andersen G.L."/>
            <person name="Li W.J."/>
            <person name="Hallam S.J."/>
            <person name="Muyzer G."/>
            <person name="de Oliveira V.M."/>
            <person name="Inskeep W.P."/>
            <person name="Banfield J.F."/>
            <person name="Gribaldo S."/>
        </authorList>
    </citation>
    <scope>NUCLEOTIDE SEQUENCE [LARGE SCALE GENOMIC DNA]</scope>
    <source>
        <strain evidence="4">NM1a</strain>
    </source>
</reference>
<accession>A0A520KS46</accession>
<dbReference type="AlphaFoldDB" id="A0A520KS46"/>
<keyword evidence="2" id="KW-0326">Glycosidase</keyword>
<dbReference type="Proteomes" id="UP000317158">
    <property type="component" value="Unassembled WGS sequence"/>
</dbReference>
<dbReference type="GO" id="GO:0009341">
    <property type="term" value="C:beta-galactosidase complex"/>
    <property type="evidence" value="ECO:0007669"/>
    <property type="project" value="InterPro"/>
</dbReference>
<proteinExistence type="predicted"/>
<dbReference type="GO" id="GO:0004565">
    <property type="term" value="F:beta-galactosidase activity"/>
    <property type="evidence" value="ECO:0007669"/>
    <property type="project" value="InterPro"/>
</dbReference>
<comment type="caution">
    <text evidence="4">The sequence shown here is derived from an EMBL/GenBank/DDBJ whole genome shotgun (WGS) entry which is preliminary data.</text>
</comment>
<dbReference type="InterPro" id="IPR013529">
    <property type="entry name" value="Glyco_hydro_42_N"/>
</dbReference>
<dbReference type="GO" id="GO:0005975">
    <property type="term" value="P:carbohydrate metabolic process"/>
    <property type="evidence" value="ECO:0007669"/>
    <property type="project" value="InterPro"/>
</dbReference>